<feature type="chain" id="PRO_5046125144" description="Lipoprotein" evidence="1">
    <location>
        <begin position="22"/>
        <end position="79"/>
    </location>
</feature>
<evidence type="ECO:0008006" key="4">
    <source>
        <dbReference type="Google" id="ProtNLM"/>
    </source>
</evidence>
<reference evidence="3" key="1">
    <citation type="journal article" date="2019" name="Int. J. Syst. Evol. Microbiol.">
        <title>The Global Catalogue of Microorganisms (GCM) 10K type strain sequencing project: providing services to taxonomists for standard genome sequencing and annotation.</title>
        <authorList>
            <consortium name="The Broad Institute Genomics Platform"/>
            <consortium name="The Broad Institute Genome Sequencing Center for Infectious Disease"/>
            <person name="Wu L."/>
            <person name="Ma J."/>
        </authorList>
    </citation>
    <scope>NUCLEOTIDE SEQUENCE [LARGE SCALE GENOMIC DNA]</scope>
    <source>
        <strain evidence="3">CCUG 39402</strain>
    </source>
</reference>
<sequence>MKRLNLLIPALVIVAGLSACGEKPQTLSGTKNDVPAYMGTNNGFSVPGWKAGDKNSWEQGLKVRMQNSQNEYNKLNTDK</sequence>
<gene>
    <name evidence="2" type="ORF">ACFQND_26090</name>
</gene>
<organism evidence="2 3">
    <name type="scientific">Polaromonas aquatica</name>
    <dbReference type="NCBI Taxonomy" id="332657"/>
    <lineage>
        <taxon>Bacteria</taxon>
        <taxon>Pseudomonadati</taxon>
        <taxon>Pseudomonadota</taxon>
        <taxon>Betaproteobacteria</taxon>
        <taxon>Burkholderiales</taxon>
        <taxon>Comamonadaceae</taxon>
        <taxon>Polaromonas</taxon>
    </lineage>
</organism>
<keyword evidence="3" id="KW-1185">Reference proteome</keyword>
<proteinExistence type="predicted"/>
<protein>
    <recommendedName>
        <fullName evidence="4">Lipoprotein</fullName>
    </recommendedName>
</protein>
<dbReference type="RefSeq" id="WP_371435010.1">
    <property type="nucleotide sequence ID" value="NZ_JBHSRS010000084.1"/>
</dbReference>
<dbReference type="EMBL" id="JBHSRS010000084">
    <property type="protein sequence ID" value="MFC6284711.1"/>
    <property type="molecule type" value="Genomic_DNA"/>
</dbReference>
<dbReference type="Proteomes" id="UP001596270">
    <property type="component" value="Unassembled WGS sequence"/>
</dbReference>
<feature type="signal peptide" evidence="1">
    <location>
        <begin position="1"/>
        <end position="21"/>
    </location>
</feature>
<evidence type="ECO:0000313" key="2">
    <source>
        <dbReference type="EMBL" id="MFC6284711.1"/>
    </source>
</evidence>
<comment type="caution">
    <text evidence="2">The sequence shown here is derived from an EMBL/GenBank/DDBJ whole genome shotgun (WGS) entry which is preliminary data.</text>
</comment>
<evidence type="ECO:0000313" key="3">
    <source>
        <dbReference type="Proteomes" id="UP001596270"/>
    </source>
</evidence>
<accession>A0ABW1U485</accession>
<dbReference type="PROSITE" id="PS51257">
    <property type="entry name" value="PROKAR_LIPOPROTEIN"/>
    <property type="match status" value="1"/>
</dbReference>
<keyword evidence="1" id="KW-0732">Signal</keyword>
<name>A0ABW1U485_9BURK</name>
<evidence type="ECO:0000256" key="1">
    <source>
        <dbReference type="SAM" id="SignalP"/>
    </source>
</evidence>